<evidence type="ECO:0000313" key="4">
    <source>
        <dbReference type="EMBL" id="MBB6670803.1"/>
    </source>
</evidence>
<feature type="domain" description="Carbohydrate kinase PfkB" evidence="3">
    <location>
        <begin position="1"/>
        <end position="291"/>
    </location>
</feature>
<evidence type="ECO:0000256" key="2">
    <source>
        <dbReference type="ARBA" id="ARBA00022777"/>
    </source>
</evidence>
<dbReference type="PRINTS" id="PR00990">
    <property type="entry name" value="RIBOKINASE"/>
</dbReference>
<accession>A0A7X0RNI9</accession>
<keyword evidence="1" id="KW-0808">Transferase</keyword>
<sequence>MDDVLAVGTALVDILVGQVNQIPDPGDLKLVTQFGVATGGVASTFARDCARLGLATGLVASVGNDPLGELLIRELKSDGVRLRQIRHDERLATGGSVVLINSNGERSFLHLPGASIQIASPELVDVTKCRHLHLGGTPLLPEYDGPRGEALFRRARLHGVTTSFDTIMNESGWEQTRRLLPFTDIAMPSYEEAFLLTGYRDPADQAHFLLQAGARIAVVKLGSEGAWIADADRAFMAIPSEEIKAIDTTGAGEAFCAGFVYGLLFDWNLEKTAAFATACGSLATQAVGGPTAIESLEKVLKWLDRYPVTLRQI</sequence>
<evidence type="ECO:0000313" key="5">
    <source>
        <dbReference type="Proteomes" id="UP000547209"/>
    </source>
</evidence>
<dbReference type="GO" id="GO:0006796">
    <property type="term" value="P:phosphate-containing compound metabolic process"/>
    <property type="evidence" value="ECO:0007669"/>
    <property type="project" value="UniProtKB-ARBA"/>
</dbReference>
<dbReference type="Pfam" id="PF00294">
    <property type="entry name" value="PfkB"/>
    <property type="match status" value="1"/>
</dbReference>
<dbReference type="GO" id="GO:0005829">
    <property type="term" value="C:cytosol"/>
    <property type="evidence" value="ECO:0007669"/>
    <property type="project" value="TreeGrafter"/>
</dbReference>
<dbReference type="PANTHER" id="PTHR10584">
    <property type="entry name" value="SUGAR KINASE"/>
    <property type="match status" value="1"/>
</dbReference>
<comment type="caution">
    <text evidence="4">The sequence shown here is derived from an EMBL/GenBank/DDBJ whole genome shotgun (WGS) entry which is preliminary data.</text>
</comment>
<protein>
    <submittedName>
        <fullName evidence="4">Carbohydrate kinase family protein</fullName>
    </submittedName>
</protein>
<dbReference type="CDD" id="cd01166">
    <property type="entry name" value="KdgK"/>
    <property type="match status" value="1"/>
</dbReference>
<name>A0A7X0RNI9_9BACL</name>
<evidence type="ECO:0000259" key="3">
    <source>
        <dbReference type="Pfam" id="PF00294"/>
    </source>
</evidence>
<dbReference type="InterPro" id="IPR029056">
    <property type="entry name" value="Ribokinase-like"/>
</dbReference>
<dbReference type="RefSeq" id="WP_185142284.1">
    <property type="nucleotide sequence ID" value="NZ_JACJVP010000011.1"/>
</dbReference>
<dbReference type="SUPFAM" id="SSF53613">
    <property type="entry name" value="Ribokinase-like"/>
    <property type="match status" value="1"/>
</dbReference>
<gene>
    <name evidence="4" type="ORF">H7C19_08895</name>
</gene>
<dbReference type="PANTHER" id="PTHR10584:SF166">
    <property type="entry name" value="RIBOKINASE"/>
    <property type="match status" value="1"/>
</dbReference>
<dbReference type="AlphaFoldDB" id="A0A7X0RNI9"/>
<keyword evidence="2 4" id="KW-0418">Kinase</keyword>
<reference evidence="4 5" key="1">
    <citation type="submission" date="2020-08" db="EMBL/GenBank/DDBJ databases">
        <title>Cohnella phylogeny.</title>
        <authorList>
            <person name="Dunlap C."/>
        </authorList>
    </citation>
    <scope>NUCLEOTIDE SEQUENCE [LARGE SCALE GENOMIC DNA]</scope>
    <source>
        <strain evidence="4 5">DSM 28246</strain>
    </source>
</reference>
<proteinExistence type="predicted"/>
<evidence type="ECO:0000256" key="1">
    <source>
        <dbReference type="ARBA" id="ARBA00022679"/>
    </source>
</evidence>
<dbReference type="EMBL" id="JACJVP010000011">
    <property type="protein sequence ID" value="MBB6670803.1"/>
    <property type="molecule type" value="Genomic_DNA"/>
</dbReference>
<dbReference type="Gene3D" id="3.40.1190.20">
    <property type="match status" value="1"/>
</dbReference>
<dbReference type="InterPro" id="IPR011611">
    <property type="entry name" value="PfkB_dom"/>
</dbReference>
<dbReference type="GO" id="GO:0016301">
    <property type="term" value="F:kinase activity"/>
    <property type="evidence" value="ECO:0007669"/>
    <property type="project" value="UniProtKB-KW"/>
</dbReference>
<keyword evidence="5" id="KW-1185">Reference proteome</keyword>
<dbReference type="Proteomes" id="UP000547209">
    <property type="component" value="Unassembled WGS sequence"/>
</dbReference>
<organism evidence="4 5">
    <name type="scientific">Cohnella nanjingensis</name>
    <dbReference type="NCBI Taxonomy" id="1387779"/>
    <lineage>
        <taxon>Bacteria</taxon>
        <taxon>Bacillati</taxon>
        <taxon>Bacillota</taxon>
        <taxon>Bacilli</taxon>
        <taxon>Bacillales</taxon>
        <taxon>Paenibacillaceae</taxon>
        <taxon>Cohnella</taxon>
    </lineage>
</organism>
<dbReference type="InterPro" id="IPR002139">
    <property type="entry name" value="Ribo/fructo_kinase"/>
</dbReference>